<dbReference type="RefSeq" id="WP_200606885.1">
    <property type="nucleotide sequence ID" value="NZ_JAEHHL010000001.1"/>
</dbReference>
<comment type="similarity">
    <text evidence="4">Belongs to the cyclic nucleotide phosphodiesterase class-III family.</text>
</comment>
<dbReference type="PANTHER" id="PTHR42988:SF2">
    <property type="entry name" value="CYCLIC NUCLEOTIDE PHOSPHODIESTERASE CBUA0032-RELATED"/>
    <property type="match status" value="1"/>
</dbReference>
<dbReference type="InterPro" id="IPR004843">
    <property type="entry name" value="Calcineurin-like_PHP"/>
</dbReference>
<keyword evidence="2" id="KW-0378">Hydrolase</keyword>
<dbReference type="Proteomes" id="UP000655420">
    <property type="component" value="Unassembled WGS sequence"/>
</dbReference>
<keyword evidence="3" id="KW-0408">Iron</keyword>
<dbReference type="EMBL" id="JAEHHL010000001">
    <property type="protein sequence ID" value="MBK0398162.1"/>
    <property type="molecule type" value="Genomic_DNA"/>
</dbReference>
<proteinExistence type="inferred from homology"/>
<reference evidence="6" key="1">
    <citation type="submission" date="2020-12" db="EMBL/GenBank/DDBJ databases">
        <title>Bacterial taxonomy.</title>
        <authorList>
            <person name="Pan X."/>
        </authorList>
    </citation>
    <scope>NUCLEOTIDE SEQUENCE</scope>
    <source>
        <strain evidence="6">M0105</strain>
    </source>
</reference>
<dbReference type="PANTHER" id="PTHR42988">
    <property type="entry name" value="PHOSPHOHYDROLASE"/>
    <property type="match status" value="1"/>
</dbReference>
<sequence>MARLLQLSDLHVVAPGARASDVLDTRALLRSAIDRLLGSLDAIGPLDAVLVTGDVSDDGSAASYDFARAELGRLDLPLLVVPGNHDQRDALRDAFADAAPMPREGLIDWVADLPGCRIVGLDTLVEGQGGGRLRVETLDLLGEAVRGSPHEALVVALHHPPLRTGIRFMDAIGLENSGALAGCLDGASCFVQVVAGHVHGVYHGRVGRWPVSTAPALCSAFALDRRVEAPVGFWTGPKGCAVIDTGPDGIWTAILLEDADGPYAF</sequence>
<dbReference type="GO" id="GO:0046872">
    <property type="term" value="F:metal ion binding"/>
    <property type="evidence" value="ECO:0007669"/>
    <property type="project" value="UniProtKB-KW"/>
</dbReference>
<dbReference type="AlphaFoldDB" id="A0A8J7SA73"/>
<keyword evidence="7" id="KW-1185">Reference proteome</keyword>
<feature type="domain" description="Calcineurin-like phosphoesterase" evidence="5">
    <location>
        <begin position="3"/>
        <end position="199"/>
    </location>
</feature>
<organism evidence="6 7">
    <name type="scientific">Thermohalobaculum xanthum</name>
    <dbReference type="NCBI Taxonomy" id="2753746"/>
    <lineage>
        <taxon>Bacteria</taxon>
        <taxon>Pseudomonadati</taxon>
        <taxon>Pseudomonadota</taxon>
        <taxon>Alphaproteobacteria</taxon>
        <taxon>Rhodobacterales</taxon>
        <taxon>Paracoccaceae</taxon>
        <taxon>Thermohalobaculum</taxon>
    </lineage>
</organism>
<evidence type="ECO:0000313" key="6">
    <source>
        <dbReference type="EMBL" id="MBK0398162.1"/>
    </source>
</evidence>
<dbReference type="GO" id="GO:0016787">
    <property type="term" value="F:hydrolase activity"/>
    <property type="evidence" value="ECO:0007669"/>
    <property type="project" value="UniProtKB-KW"/>
</dbReference>
<dbReference type="Gene3D" id="3.60.21.10">
    <property type="match status" value="1"/>
</dbReference>
<keyword evidence="1" id="KW-0479">Metal-binding</keyword>
<dbReference type="InterPro" id="IPR029052">
    <property type="entry name" value="Metallo-depent_PP-like"/>
</dbReference>
<comment type="caution">
    <text evidence="6">The sequence shown here is derived from an EMBL/GenBank/DDBJ whole genome shotgun (WGS) entry which is preliminary data.</text>
</comment>
<evidence type="ECO:0000256" key="4">
    <source>
        <dbReference type="ARBA" id="ARBA00025742"/>
    </source>
</evidence>
<evidence type="ECO:0000256" key="1">
    <source>
        <dbReference type="ARBA" id="ARBA00022723"/>
    </source>
</evidence>
<dbReference type="InterPro" id="IPR050884">
    <property type="entry name" value="CNP_phosphodiesterase-III"/>
</dbReference>
<accession>A0A8J7SA73</accession>
<evidence type="ECO:0000256" key="3">
    <source>
        <dbReference type="ARBA" id="ARBA00023004"/>
    </source>
</evidence>
<name>A0A8J7SA73_9RHOB</name>
<gene>
    <name evidence="6" type="ORF">H0I76_03090</name>
</gene>
<protein>
    <submittedName>
        <fullName evidence="6">Metallophosphoesterase</fullName>
    </submittedName>
</protein>
<evidence type="ECO:0000256" key="2">
    <source>
        <dbReference type="ARBA" id="ARBA00022801"/>
    </source>
</evidence>
<evidence type="ECO:0000259" key="5">
    <source>
        <dbReference type="Pfam" id="PF00149"/>
    </source>
</evidence>
<dbReference type="SUPFAM" id="SSF56300">
    <property type="entry name" value="Metallo-dependent phosphatases"/>
    <property type="match status" value="1"/>
</dbReference>
<evidence type="ECO:0000313" key="7">
    <source>
        <dbReference type="Proteomes" id="UP000655420"/>
    </source>
</evidence>
<dbReference type="Pfam" id="PF00149">
    <property type="entry name" value="Metallophos"/>
    <property type="match status" value="1"/>
</dbReference>